<dbReference type="CDD" id="cd16282">
    <property type="entry name" value="metallo-hydrolase-like_MBL-fold"/>
    <property type="match status" value="1"/>
</dbReference>
<evidence type="ECO:0000313" key="2">
    <source>
        <dbReference type="EMBL" id="MDF3289119.1"/>
    </source>
</evidence>
<dbReference type="Pfam" id="PF00753">
    <property type="entry name" value="Lactamase_B"/>
    <property type="match status" value="1"/>
</dbReference>
<protein>
    <submittedName>
        <fullName evidence="2">MBL fold metallo-hydrolase</fullName>
    </submittedName>
</protein>
<evidence type="ECO:0000259" key="1">
    <source>
        <dbReference type="SMART" id="SM00849"/>
    </source>
</evidence>
<gene>
    <name evidence="2" type="ORF">P3G67_07705</name>
</gene>
<dbReference type="SUPFAM" id="SSF56281">
    <property type="entry name" value="Metallo-hydrolase/oxidoreductase"/>
    <property type="match status" value="1"/>
</dbReference>
<dbReference type="Proteomes" id="UP001216579">
    <property type="component" value="Unassembled WGS sequence"/>
</dbReference>
<reference evidence="2 3" key="1">
    <citation type="submission" date="2023-03" db="EMBL/GenBank/DDBJ databases">
        <title>Draft genome sequence of Streptomyces sp. RB6PN23 isolated from peat swamp forest in Thailand.</title>
        <authorList>
            <person name="Klaysubun C."/>
            <person name="Duangmal K."/>
        </authorList>
    </citation>
    <scope>NUCLEOTIDE SEQUENCE [LARGE SCALE GENOMIC DNA]</scope>
    <source>
        <strain evidence="2 3">RB6PN23</strain>
    </source>
</reference>
<dbReference type="InterPro" id="IPR050855">
    <property type="entry name" value="NDM-1-like"/>
</dbReference>
<keyword evidence="3" id="KW-1185">Reference proteome</keyword>
<dbReference type="Gene3D" id="3.60.15.10">
    <property type="entry name" value="Ribonuclease Z/Hydroxyacylglutathione hydrolase-like"/>
    <property type="match status" value="1"/>
</dbReference>
<dbReference type="RefSeq" id="WP_276092768.1">
    <property type="nucleotide sequence ID" value="NZ_JARJBC010000003.1"/>
</dbReference>
<feature type="domain" description="Metallo-beta-lactamase" evidence="1">
    <location>
        <begin position="35"/>
        <end position="215"/>
    </location>
</feature>
<dbReference type="PANTHER" id="PTHR42951">
    <property type="entry name" value="METALLO-BETA-LACTAMASE DOMAIN-CONTAINING"/>
    <property type="match status" value="1"/>
</dbReference>
<dbReference type="PANTHER" id="PTHR42951:SF4">
    <property type="entry name" value="ACYL-COENZYME A THIOESTERASE MBLAC2"/>
    <property type="match status" value="1"/>
</dbReference>
<comment type="caution">
    <text evidence="2">The sequence shown here is derived from an EMBL/GenBank/DDBJ whole genome shotgun (WGS) entry which is preliminary data.</text>
</comment>
<name>A0ABT5ZHP9_9ACTN</name>
<proteinExistence type="predicted"/>
<sequence>MRHDAKGVGQRDEAALVELADGVSAYVQPRGGWCVSNAGVLVGREAVTLIDCTATESSALRLRSAVAERTPAPVGTMVLTHHHGDHHYGAGVFGPGLTVVAHERTRETMLREGVNLPSIWPDVRWGDVRLVPPQLTFTDRMTLYVDELRVELIHLGPAHTTGDVVAWLPERRVLFTGDLTFSQSTPFCLQGSLDGTLEVLAALRELDAQVVVSGHGPVGGPEVLDANAEYLRWVRELAAEGFAAGREPLEVARGADLGAFAGLLEPERLVANLHRGYAELRGEPRGVELPLPPILKDLVAFNGGRPLSCSA</sequence>
<dbReference type="InterPro" id="IPR001279">
    <property type="entry name" value="Metallo-B-lactamas"/>
</dbReference>
<accession>A0ABT5ZHP9</accession>
<evidence type="ECO:0000313" key="3">
    <source>
        <dbReference type="Proteomes" id="UP001216579"/>
    </source>
</evidence>
<dbReference type="EMBL" id="JARJBC010000003">
    <property type="protein sequence ID" value="MDF3289119.1"/>
    <property type="molecule type" value="Genomic_DNA"/>
</dbReference>
<dbReference type="SMART" id="SM00849">
    <property type="entry name" value="Lactamase_B"/>
    <property type="match status" value="1"/>
</dbReference>
<organism evidence="2 3">
    <name type="scientific">Streptomyces silvisoli</name>
    <dbReference type="NCBI Taxonomy" id="3034235"/>
    <lineage>
        <taxon>Bacteria</taxon>
        <taxon>Bacillati</taxon>
        <taxon>Actinomycetota</taxon>
        <taxon>Actinomycetes</taxon>
        <taxon>Kitasatosporales</taxon>
        <taxon>Streptomycetaceae</taxon>
        <taxon>Streptomyces</taxon>
    </lineage>
</organism>
<dbReference type="InterPro" id="IPR036866">
    <property type="entry name" value="RibonucZ/Hydroxyglut_hydro"/>
</dbReference>